<dbReference type="Gene3D" id="3.60.21.10">
    <property type="match status" value="1"/>
</dbReference>
<dbReference type="RefSeq" id="YP_009275855.1">
    <property type="nucleotide sequence ID" value="NC_030933.1"/>
</dbReference>
<dbReference type="GO" id="GO:0004527">
    <property type="term" value="F:exonuclease activity"/>
    <property type="evidence" value="ECO:0007669"/>
    <property type="project" value="UniProtKB-KW"/>
</dbReference>
<protein>
    <submittedName>
        <fullName evidence="2">DNA repair exonuclease</fullName>
    </submittedName>
</protein>
<keyword evidence="2" id="KW-0540">Nuclease</keyword>
<dbReference type="Proteomes" id="UP000207597">
    <property type="component" value="Segment"/>
</dbReference>
<evidence type="ECO:0000313" key="2">
    <source>
        <dbReference type="EMBL" id="AKA61349.1"/>
    </source>
</evidence>
<dbReference type="KEGG" id="vg:28802311"/>
<dbReference type="InterPro" id="IPR029052">
    <property type="entry name" value="Metallo-depent_PP-like"/>
</dbReference>
<sequence>MSNYKTVEELQAVIVGVFLKDEGKVVTSKFNKVLASFGIDRVNRNELKDIVDNIRKDTYLNDLKNKAVKGEVLLEDLRDVEDKQVFEGNDYHEEVSSYVVAHEKELSRLRELRKINRQTAYPTILFDELKRTMVNELKGNKLLDHKVSKYASTEEEEELVILLSDFHVGCSFQDLTNEYNFEVLKRRLNQLLQETIKDISKRGISNVTVYFVGDLIEHINMRDVNQAFDTEFTMAEQVAKGTRLLIDFLTELSPYVWGNLRFGMIAGNHDRVQGNKNQKVYNDSVAYIVLDSLLLLKENGVLEGIEIIDNRKDVYTIKDTVCNLNIIINHGDGLKGKGKHIPKFIENTHIDLLITGHVHHFSVTQEDYNRMHIVASSPMGYNNYAKELHLSRTKPSQQLLFLNKKNKDIDIKTVFLD</sequence>
<dbReference type="EMBL" id="KP881332">
    <property type="protein sequence ID" value="AKA61349.1"/>
    <property type="molecule type" value="Genomic_DNA"/>
</dbReference>
<keyword evidence="2" id="KW-0269">Exonuclease</keyword>
<evidence type="ECO:0000259" key="1">
    <source>
        <dbReference type="Pfam" id="PF00149"/>
    </source>
</evidence>
<dbReference type="GeneID" id="28802311"/>
<accession>A0A0U1ZYD7</accession>
<feature type="domain" description="Calcineurin-like phosphoesterase" evidence="1">
    <location>
        <begin position="160"/>
        <end position="360"/>
    </location>
</feature>
<evidence type="ECO:0000313" key="3">
    <source>
        <dbReference type="Proteomes" id="UP000207597"/>
    </source>
</evidence>
<proteinExistence type="predicted"/>
<dbReference type="Pfam" id="PF00149">
    <property type="entry name" value="Metallophos"/>
    <property type="match status" value="1"/>
</dbReference>
<name>A0A0U1ZYD7_9CAUD</name>
<gene>
    <name evidence="2" type="ORF">Stau2_98</name>
</gene>
<keyword evidence="3" id="KW-1185">Reference proteome</keyword>
<organism evidence="2 3">
    <name type="scientific">Staphylococcus phage Stau2</name>
    <dbReference type="NCBI Taxonomy" id="1200862"/>
    <lineage>
        <taxon>Viruses</taxon>
        <taxon>Duplodnaviria</taxon>
        <taxon>Heunggongvirae</taxon>
        <taxon>Uroviricota</taxon>
        <taxon>Caudoviricetes</taxon>
        <taxon>Herelleviridae</taxon>
        <taxon>Twortvirinae</taxon>
        <taxon>Silviavirus</taxon>
        <taxon>Silviavirus stau2</taxon>
    </lineage>
</organism>
<dbReference type="SUPFAM" id="SSF56300">
    <property type="entry name" value="Metallo-dependent phosphatases"/>
    <property type="match status" value="1"/>
</dbReference>
<dbReference type="InterPro" id="IPR004843">
    <property type="entry name" value="Calcineurin-like_PHP"/>
</dbReference>
<reference evidence="2 3" key="1">
    <citation type="journal article" date="2016" name="Virus Genes">
        <title>Genomic analysis of Staphylococcus phage Stau2 isolated from medical specimen.</title>
        <authorList>
            <person name="Hsieh S.E."/>
            <person name="Tseng Y.H."/>
            <person name="Lo H.H."/>
            <person name="Chen S.T."/>
            <person name="Wu C.N."/>
        </authorList>
    </citation>
    <scope>NUCLEOTIDE SEQUENCE [LARGE SCALE GENOMIC DNA]</scope>
</reference>
<keyword evidence="2" id="KW-0378">Hydrolase</keyword>